<feature type="site" description="Important for catalytic activity" evidence="5">
    <location>
        <position position="332"/>
    </location>
</feature>
<feature type="binding site" evidence="5">
    <location>
        <position position="188"/>
    </location>
    <ligand>
        <name>substrate</name>
    </ligand>
</feature>
<evidence type="ECO:0000259" key="8">
    <source>
        <dbReference type="Pfam" id="PF10415"/>
    </source>
</evidence>
<keyword evidence="5" id="KW-0963">Cytoplasm</keyword>
<dbReference type="Gene3D" id="1.20.200.10">
    <property type="entry name" value="Fumarase/aspartase (Central domain)"/>
    <property type="match status" value="1"/>
</dbReference>
<comment type="pathway">
    <text evidence="5">Carbohydrate metabolism; tricarboxylic acid cycle; (S)-malate from fumarate: step 1/1.</text>
</comment>
<dbReference type="Gene3D" id="1.10.40.30">
    <property type="entry name" value="Fumarase/aspartase (C-terminal domain)"/>
    <property type="match status" value="1"/>
</dbReference>
<dbReference type="InterPro" id="IPR008948">
    <property type="entry name" value="L-Aspartase-like"/>
</dbReference>
<feature type="domain" description="Fumarase C C-terminal" evidence="8">
    <location>
        <begin position="409"/>
        <end position="461"/>
    </location>
</feature>
<evidence type="ECO:0000256" key="5">
    <source>
        <dbReference type="HAMAP-Rule" id="MF_00743"/>
    </source>
</evidence>
<comment type="catalytic activity">
    <reaction evidence="1">
        <text>L-aspartate = fumarate + NH4(+)</text>
        <dbReference type="Rhea" id="RHEA:16601"/>
        <dbReference type="ChEBI" id="CHEBI:28938"/>
        <dbReference type="ChEBI" id="CHEBI:29806"/>
        <dbReference type="ChEBI" id="CHEBI:29991"/>
        <dbReference type="EC" id="4.3.1.1"/>
    </reaction>
</comment>
<dbReference type="InterPro" id="IPR051546">
    <property type="entry name" value="Aspartate_Ammonia-Lyase"/>
</dbReference>
<keyword evidence="4 5" id="KW-0456">Lyase</keyword>
<dbReference type="FunFam" id="1.10.40.30:FF:000002">
    <property type="entry name" value="Fumarate hydratase class II"/>
    <property type="match status" value="1"/>
</dbReference>
<comment type="miscellaneous">
    <text evidence="5">There are 2 substrate-binding sites: the catalytic A site, and the non-catalytic B site that may play a role in the transfer of substrate or product between the active site and the solvent. Alternatively, the B site may bind allosteric effectors.</text>
</comment>
<evidence type="ECO:0000259" key="7">
    <source>
        <dbReference type="Pfam" id="PF00206"/>
    </source>
</evidence>
<feature type="active site" evidence="5">
    <location>
        <position position="319"/>
    </location>
</feature>
<comment type="function">
    <text evidence="5">Involved in the TCA cycle. Catalyzes the stereospecific interconversion of fumarate to L-malate.</text>
</comment>
<dbReference type="PANTHER" id="PTHR42696:SF2">
    <property type="entry name" value="ASPARTATE AMMONIA-LYASE"/>
    <property type="match status" value="1"/>
</dbReference>
<dbReference type="UniPathway" id="UPA00223">
    <property type="reaction ID" value="UER01007"/>
</dbReference>
<protein>
    <recommendedName>
        <fullName evidence="5">Fumarate hydratase class II</fullName>
        <shortName evidence="5">Fumarase C</shortName>
        <ecNumber evidence="5">4.2.1.2</ecNumber>
    </recommendedName>
    <alternativeName>
        <fullName evidence="5">Aerobic fumarase</fullName>
    </alternativeName>
    <alternativeName>
        <fullName evidence="5">Iron-independent fumarase</fullName>
    </alternativeName>
</protein>
<proteinExistence type="inferred from homology"/>
<feature type="binding site" evidence="5">
    <location>
        <position position="320"/>
    </location>
    <ligand>
        <name>substrate</name>
    </ligand>
</feature>
<evidence type="ECO:0000256" key="3">
    <source>
        <dbReference type="ARBA" id="ARBA00022532"/>
    </source>
</evidence>
<dbReference type="RefSeq" id="WP_108022666.1">
    <property type="nucleotide sequence ID" value="NZ_QBKR01000008.1"/>
</dbReference>
<comment type="catalytic activity">
    <reaction evidence="5">
        <text>(S)-malate = fumarate + H2O</text>
        <dbReference type="Rhea" id="RHEA:12460"/>
        <dbReference type="ChEBI" id="CHEBI:15377"/>
        <dbReference type="ChEBI" id="CHEBI:15589"/>
        <dbReference type="ChEBI" id="CHEBI:29806"/>
        <dbReference type="EC" id="4.2.1.2"/>
    </reaction>
</comment>
<feature type="active site" description="Proton donor/acceptor" evidence="5">
    <location>
        <position position="189"/>
    </location>
</feature>
<dbReference type="EMBL" id="QBKR01000008">
    <property type="protein sequence ID" value="PTX60715.1"/>
    <property type="molecule type" value="Genomic_DNA"/>
</dbReference>
<evidence type="ECO:0000256" key="1">
    <source>
        <dbReference type="ARBA" id="ARBA00001494"/>
    </source>
</evidence>
<dbReference type="GO" id="GO:0004333">
    <property type="term" value="F:fumarate hydratase activity"/>
    <property type="evidence" value="ECO:0007669"/>
    <property type="project" value="UniProtKB-UniRule"/>
</dbReference>
<comment type="similarity">
    <text evidence="2 5">Belongs to the class-II fumarase/aspartase family. Fumarase subfamily.</text>
</comment>
<dbReference type="FunFam" id="1.20.200.10:FF:000001">
    <property type="entry name" value="Fumarate hydratase, mitochondrial"/>
    <property type="match status" value="1"/>
</dbReference>
<dbReference type="InterPro" id="IPR000362">
    <property type="entry name" value="Fumarate_lyase_fam"/>
</dbReference>
<keyword evidence="3 5" id="KW-0816">Tricarboxylic acid cycle</keyword>
<dbReference type="InterPro" id="IPR022761">
    <property type="entry name" value="Fumarate_lyase_N"/>
</dbReference>
<dbReference type="OrthoDB" id="9802809at2"/>
<dbReference type="EC" id="4.2.1.2" evidence="5"/>
<feature type="binding site" evidence="5">
    <location>
        <begin position="325"/>
        <end position="327"/>
    </location>
    <ligand>
        <name>substrate</name>
    </ligand>
</feature>
<dbReference type="PROSITE" id="PS00163">
    <property type="entry name" value="FUMARATE_LYASES"/>
    <property type="match status" value="1"/>
</dbReference>
<dbReference type="SUPFAM" id="SSF48557">
    <property type="entry name" value="L-aspartase-like"/>
    <property type="match status" value="1"/>
</dbReference>
<feature type="region of interest" description="Disordered" evidence="6">
    <location>
        <begin position="456"/>
        <end position="475"/>
    </location>
</feature>
<reference evidence="9 10" key="1">
    <citation type="submission" date="2018-04" db="EMBL/GenBank/DDBJ databases">
        <title>Genomic Encyclopedia of Archaeal and Bacterial Type Strains, Phase II (KMG-II): from individual species to whole genera.</title>
        <authorList>
            <person name="Goeker M."/>
        </authorList>
    </citation>
    <scope>NUCLEOTIDE SEQUENCE [LARGE SCALE GENOMIC DNA]</scope>
    <source>
        <strain evidence="9 10">DSM 45787</strain>
    </source>
</reference>
<feature type="binding site" evidence="5">
    <location>
        <begin position="140"/>
        <end position="142"/>
    </location>
    <ligand>
        <name>substrate</name>
    </ligand>
</feature>
<evidence type="ECO:0000313" key="10">
    <source>
        <dbReference type="Proteomes" id="UP000244240"/>
    </source>
</evidence>
<evidence type="ECO:0000256" key="4">
    <source>
        <dbReference type="ARBA" id="ARBA00023239"/>
    </source>
</evidence>
<dbReference type="NCBIfam" id="NF008909">
    <property type="entry name" value="PRK12273.1"/>
    <property type="match status" value="1"/>
</dbReference>
<dbReference type="AlphaFoldDB" id="A0A2T6BXB3"/>
<feature type="domain" description="Fumarate lyase N-terminal" evidence="7">
    <location>
        <begin position="13"/>
        <end position="343"/>
    </location>
</feature>
<evidence type="ECO:0000256" key="6">
    <source>
        <dbReference type="SAM" id="MobiDB-lite"/>
    </source>
</evidence>
<dbReference type="InterPro" id="IPR024083">
    <property type="entry name" value="Fumarase/histidase_N"/>
</dbReference>
<accession>A0A2T6BXB3</accession>
<dbReference type="CDD" id="cd01596">
    <property type="entry name" value="Aspartase_like"/>
    <property type="match status" value="1"/>
</dbReference>
<dbReference type="PANTHER" id="PTHR42696">
    <property type="entry name" value="ASPARTATE AMMONIA-LYASE"/>
    <property type="match status" value="1"/>
</dbReference>
<feature type="binding site" description="in site B" evidence="5">
    <location>
        <begin position="130"/>
        <end position="133"/>
    </location>
    <ligand>
        <name>substrate</name>
    </ligand>
</feature>
<dbReference type="HAMAP" id="MF_00743">
    <property type="entry name" value="FumaraseC"/>
    <property type="match status" value="1"/>
</dbReference>
<evidence type="ECO:0000313" key="9">
    <source>
        <dbReference type="EMBL" id="PTX60715.1"/>
    </source>
</evidence>
<evidence type="ECO:0000256" key="2">
    <source>
        <dbReference type="ARBA" id="ARBA00009084"/>
    </source>
</evidence>
<dbReference type="GO" id="GO:0006099">
    <property type="term" value="P:tricarboxylic acid cycle"/>
    <property type="evidence" value="ECO:0007669"/>
    <property type="project" value="UniProtKB-UniRule"/>
</dbReference>
<dbReference type="Pfam" id="PF10415">
    <property type="entry name" value="FumaraseC_C"/>
    <property type="match status" value="1"/>
</dbReference>
<dbReference type="GO" id="GO:0005829">
    <property type="term" value="C:cytosol"/>
    <property type="evidence" value="ECO:0007669"/>
    <property type="project" value="TreeGrafter"/>
</dbReference>
<dbReference type="PRINTS" id="PR00145">
    <property type="entry name" value="ARGSUCLYASE"/>
</dbReference>
<dbReference type="PRINTS" id="PR00149">
    <property type="entry name" value="FUMRATELYASE"/>
</dbReference>
<dbReference type="Pfam" id="PF00206">
    <property type="entry name" value="Lyase_1"/>
    <property type="match status" value="1"/>
</dbReference>
<dbReference type="Gene3D" id="1.10.275.10">
    <property type="entry name" value="Fumarase/aspartase (N-terminal domain)"/>
    <property type="match status" value="1"/>
</dbReference>
<dbReference type="InterPro" id="IPR005677">
    <property type="entry name" value="Fum_hydII"/>
</dbReference>
<dbReference type="GO" id="GO:0006106">
    <property type="term" value="P:fumarate metabolic process"/>
    <property type="evidence" value="ECO:0007669"/>
    <property type="project" value="InterPro"/>
</dbReference>
<dbReference type="InterPro" id="IPR018951">
    <property type="entry name" value="Fumarase_C_C"/>
</dbReference>
<comment type="subunit">
    <text evidence="5">Homotetramer.</text>
</comment>
<comment type="subcellular location">
    <subcellularLocation>
        <location evidence="5">Cytoplasm</location>
    </subcellularLocation>
</comment>
<dbReference type="GO" id="GO:0006531">
    <property type="term" value="P:aspartate metabolic process"/>
    <property type="evidence" value="ECO:0007669"/>
    <property type="project" value="TreeGrafter"/>
</dbReference>
<sequence>MSKDFRIQRDSLGEVRVPSDRYYGAQTQRAVKNFPISGWRLPRRFIRAQGLIKAAAAHANGVCGDLEEKVAAAIIQAAEEVIEGRWDEHFVVDVYQAGAGTSQNMNANEVIANRAARILGGEVGDTSLVHPNDHVNRGQSTNDTIHAAINISAAEELVHRLVPSLESLIESLRKKEEEFGRIVKSGRTHLQDAVPLRVGQELSGYIGALEQARDGVKETLDLLCQIGLGGNAVGTGINTPAGYADEAVKEIARRTGLPFRQPKYRYAFMQNTGAAIKASSALKVLAVHLGKLASDLRLLSSGPRTGLAEYRLPAVQPGSSIMPGKVNPVMAEMMNMISVQVIGNDAAITAAGEHAQLELNVLMPVIAHNLLHSINILTNGMDALRERCIEGLEVDEERCRSLMEQSLALATALNPVIGYDKAAEVAKKAFREGKTVRQVILEEKILTKEEAERVLDPDNLIPEDDGPAERNPFRR</sequence>
<dbReference type="InterPro" id="IPR020557">
    <property type="entry name" value="Fumarate_lyase_CS"/>
</dbReference>
<dbReference type="Proteomes" id="UP000244240">
    <property type="component" value="Unassembled WGS sequence"/>
</dbReference>
<name>A0A2T6BXB3_9BACL</name>
<gene>
    <name evidence="5" type="primary">fumC</name>
    <name evidence="9" type="ORF">C8P63_10824</name>
</gene>
<comment type="caution">
    <text evidence="9">The sequence shown here is derived from an EMBL/GenBank/DDBJ whole genome shotgun (WGS) entry which is preliminary data.</text>
</comment>
<dbReference type="FunFam" id="1.10.275.10:FF:000001">
    <property type="entry name" value="Fumarate hydratase, mitochondrial"/>
    <property type="match status" value="1"/>
</dbReference>
<organism evidence="9 10">
    <name type="scientific">Melghirimyces profundicolus</name>
    <dbReference type="NCBI Taxonomy" id="1242148"/>
    <lineage>
        <taxon>Bacteria</taxon>
        <taxon>Bacillati</taxon>
        <taxon>Bacillota</taxon>
        <taxon>Bacilli</taxon>
        <taxon>Bacillales</taxon>
        <taxon>Thermoactinomycetaceae</taxon>
        <taxon>Melghirimyces</taxon>
    </lineage>
</organism>
<dbReference type="GO" id="GO:0008797">
    <property type="term" value="F:aspartate ammonia-lyase activity"/>
    <property type="evidence" value="ECO:0007669"/>
    <property type="project" value="UniProtKB-EC"/>
</dbReference>
<keyword evidence="10" id="KW-1185">Reference proteome</keyword>
<comment type="caution">
    <text evidence="5">Lacks conserved residue(s) required for the propagation of feature annotation.</text>
</comment>